<reference evidence="2 3" key="2">
    <citation type="journal article" date="2012" name="J. Bacteriol.">
        <title>Complete genome sequences of Desulfosporosinus orientis DSM765T, Desulfosporosinus youngiae DSM17734T, Desulfosporosinus meridiei DSM13257T, and Desulfosporosinus acidiphilus DSM22704T.</title>
        <authorList>
            <person name="Pester M."/>
            <person name="Brambilla E."/>
            <person name="Alazard D."/>
            <person name="Rattei T."/>
            <person name="Weinmaier T."/>
            <person name="Han J."/>
            <person name="Lucas S."/>
            <person name="Lapidus A."/>
            <person name="Cheng J.F."/>
            <person name="Goodwin L."/>
            <person name="Pitluck S."/>
            <person name="Peters L."/>
            <person name="Ovchinnikova G."/>
            <person name="Teshima H."/>
            <person name="Detter J.C."/>
            <person name="Han C.S."/>
            <person name="Tapia R."/>
            <person name="Land M.L."/>
            <person name="Hauser L."/>
            <person name="Kyrpides N.C."/>
            <person name="Ivanova N.N."/>
            <person name="Pagani I."/>
            <person name="Huntmann M."/>
            <person name="Wei C.L."/>
            <person name="Davenport K.W."/>
            <person name="Daligault H."/>
            <person name="Chain P.S."/>
            <person name="Chen A."/>
            <person name="Mavromatis K."/>
            <person name="Markowitz V."/>
            <person name="Szeto E."/>
            <person name="Mikhailova N."/>
            <person name="Pati A."/>
            <person name="Wagner M."/>
            <person name="Woyke T."/>
            <person name="Ollivier B."/>
            <person name="Klenk H.P."/>
            <person name="Spring S."/>
            <person name="Loy A."/>
        </authorList>
    </citation>
    <scope>NUCLEOTIDE SEQUENCE [LARGE SCALE GENOMIC DNA]</scope>
    <source>
        <strain evidence="3">ATCC 19365 / DSM 765 / NCIMB 8382 / VKM B-1628</strain>
    </source>
</reference>
<keyword evidence="1" id="KW-0812">Transmembrane</keyword>
<evidence type="ECO:0000313" key="2">
    <source>
        <dbReference type="EMBL" id="AET65900.1"/>
    </source>
</evidence>
<gene>
    <name evidence="2" type="ordered locus">Desor_0181</name>
</gene>
<evidence type="ECO:0000313" key="3">
    <source>
        <dbReference type="Proteomes" id="UP000006346"/>
    </source>
</evidence>
<reference evidence="3" key="1">
    <citation type="submission" date="2011-11" db="EMBL/GenBank/DDBJ databases">
        <title>Complete sequence of Desulfosporosinus orientis DSM 765.</title>
        <authorList>
            <person name="Lucas S."/>
            <person name="Han J."/>
            <person name="Lapidus A."/>
            <person name="Cheng J.-F."/>
            <person name="Goodwin L."/>
            <person name="Pitluck S."/>
            <person name="Peters L."/>
            <person name="Ovchinnikova G."/>
            <person name="Teshima H."/>
            <person name="Detter J.C."/>
            <person name="Han C."/>
            <person name="Tapia R."/>
            <person name="Land M."/>
            <person name="Hauser L."/>
            <person name="Kyrpides N."/>
            <person name="Ivanova N."/>
            <person name="Pagani I."/>
            <person name="Pester M."/>
            <person name="Spring S."/>
            <person name="Ollivier B."/>
            <person name="Rattei T."/>
            <person name="Klenk H.-P."/>
            <person name="Wagner M."/>
            <person name="Loy A."/>
            <person name="Woyke T."/>
        </authorList>
    </citation>
    <scope>NUCLEOTIDE SEQUENCE [LARGE SCALE GENOMIC DNA]</scope>
    <source>
        <strain evidence="3">ATCC 19365 / DSM 765 / NCIMB 8382 / VKM B-1628</strain>
    </source>
</reference>
<dbReference type="OrthoDB" id="2112909at2"/>
<name>G7W7I1_DESOD</name>
<dbReference type="RefSeq" id="WP_014182729.1">
    <property type="nucleotide sequence ID" value="NC_016584.1"/>
</dbReference>
<evidence type="ECO:0000256" key="1">
    <source>
        <dbReference type="SAM" id="Phobius"/>
    </source>
</evidence>
<protein>
    <submittedName>
        <fullName evidence="2">Uncharacterized protein</fullName>
    </submittedName>
</protein>
<organism evidence="2 3">
    <name type="scientific">Desulfosporosinus orientis (strain ATCC 19365 / DSM 765 / NCIMB 8382 / VKM B-1628 / Singapore I)</name>
    <name type="common">Desulfotomaculum orientis</name>
    <dbReference type="NCBI Taxonomy" id="768706"/>
    <lineage>
        <taxon>Bacteria</taxon>
        <taxon>Bacillati</taxon>
        <taxon>Bacillota</taxon>
        <taxon>Clostridia</taxon>
        <taxon>Eubacteriales</taxon>
        <taxon>Desulfitobacteriaceae</taxon>
        <taxon>Desulfosporosinus</taxon>
    </lineage>
</organism>
<dbReference type="HOGENOM" id="CLU_194269_2_0_9"/>
<feature type="transmembrane region" description="Helical" evidence="1">
    <location>
        <begin position="6"/>
        <end position="23"/>
    </location>
</feature>
<proteinExistence type="predicted"/>
<keyword evidence="1" id="KW-0472">Membrane</keyword>
<dbReference type="PATRIC" id="fig|768706.3.peg.141"/>
<dbReference type="AlphaFoldDB" id="G7W7I1"/>
<dbReference type="KEGG" id="dor:Desor_0181"/>
<keyword evidence="1" id="KW-1133">Transmembrane helix</keyword>
<sequence>MASYMFNAILILSGFILLAWIQVPKMINNKWWRDLALYGIIFILALYYSLTYTMHWPLIDPIKAVVVLMNGVYSILGYDVVE</sequence>
<keyword evidence="3" id="KW-1185">Reference proteome</keyword>
<dbReference type="Proteomes" id="UP000006346">
    <property type="component" value="Chromosome"/>
</dbReference>
<dbReference type="EMBL" id="CP003108">
    <property type="protein sequence ID" value="AET65900.1"/>
    <property type="molecule type" value="Genomic_DNA"/>
</dbReference>
<accession>G7W7I1</accession>
<dbReference type="STRING" id="768706.Desor_0181"/>
<feature type="transmembrane region" description="Helical" evidence="1">
    <location>
        <begin position="35"/>
        <end position="56"/>
    </location>
</feature>